<dbReference type="Proteomes" id="UP001627154">
    <property type="component" value="Unassembled WGS sequence"/>
</dbReference>
<evidence type="ECO:0000313" key="4">
    <source>
        <dbReference type="Proteomes" id="UP001627154"/>
    </source>
</evidence>
<dbReference type="PANTHER" id="PTHR24189:SF72">
    <property type="entry name" value="ANKYRIN REPEAT-CONTAINING DOMAIN-CONTAINING PROTEIN"/>
    <property type="match status" value="1"/>
</dbReference>
<dbReference type="InterPro" id="IPR036770">
    <property type="entry name" value="Ankyrin_rpt-contain_sf"/>
</dbReference>
<evidence type="ECO:0000313" key="3">
    <source>
        <dbReference type="EMBL" id="KAL3384235.1"/>
    </source>
</evidence>
<dbReference type="SUPFAM" id="SSF48403">
    <property type="entry name" value="Ankyrin repeat"/>
    <property type="match status" value="1"/>
</dbReference>
<dbReference type="AlphaFoldDB" id="A0ABD2VU41"/>
<dbReference type="Pfam" id="PF12796">
    <property type="entry name" value="Ank_2"/>
    <property type="match status" value="1"/>
</dbReference>
<keyword evidence="2" id="KW-0040">ANK repeat</keyword>
<name>A0ABD2VU41_9HYME</name>
<dbReference type="SMART" id="SM00248">
    <property type="entry name" value="ANK"/>
    <property type="match status" value="4"/>
</dbReference>
<gene>
    <name evidence="3" type="ORF">TKK_020018</name>
</gene>
<dbReference type="Gene3D" id="1.25.40.20">
    <property type="entry name" value="Ankyrin repeat-containing domain"/>
    <property type="match status" value="1"/>
</dbReference>
<comment type="caution">
    <text evidence="3">The sequence shown here is derived from an EMBL/GenBank/DDBJ whole genome shotgun (WGS) entry which is preliminary data.</text>
</comment>
<dbReference type="PANTHER" id="PTHR24189">
    <property type="entry name" value="MYOTROPHIN"/>
    <property type="match status" value="1"/>
</dbReference>
<protein>
    <recommendedName>
        <fullName evidence="5">Ankyrin repeat protein</fullName>
    </recommendedName>
</protein>
<evidence type="ECO:0000256" key="2">
    <source>
        <dbReference type="ARBA" id="ARBA00023043"/>
    </source>
</evidence>
<keyword evidence="1" id="KW-0677">Repeat</keyword>
<evidence type="ECO:0000256" key="1">
    <source>
        <dbReference type="ARBA" id="ARBA00022737"/>
    </source>
</evidence>
<dbReference type="InterPro" id="IPR002110">
    <property type="entry name" value="Ankyrin_rpt"/>
</dbReference>
<sequence length="192" mass="21739">MSESKKLVLRPIHNAIEIDNLDEVESALKSGVDPSTTDDSGKTALNYICNLPKITKTHWKMAQTLIHYNADVKIRDENDNSPIINLFDKKRNYKLRKKVFDLLLENGADVTIVNDDDDTVLHIILECGHFFPNIAEEVEKLLKRRVDLNIKNINDISVLHSAVSYSANLKAVELLLKNGVIRMSATPKKEHP</sequence>
<reference evidence="3 4" key="1">
    <citation type="journal article" date="2024" name="bioRxiv">
        <title>A reference genome for Trichogramma kaykai: A tiny desert-dwelling parasitoid wasp with competing sex-ratio distorters.</title>
        <authorList>
            <person name="Culotta J."/>
            <person name="Lindsey A.R."/>
        </authorList>
    </citation>
    <scope>NUCLEOTIDE SEQUENCE [LARGE SCALE GENOMIC DNA]</scope>
    <source>
        <strain evidence="3 4">KSX58</strain>
    </source>
</reference>
<accession>A0ABD2VU41</accession>
<dbReference type="EMBL" id="JBJJXI010000177">
    <property type="protein sequence ID" value="KAL3384235.1"/>
    <property type="molecule type" value="Genomic_DNA"/>
</dbReference>
<evidence type="ECO:0008006" key="5">
    <source>
        <dbReference type="Google" id="ProtNLM"/>
    </source>
</evidence>
<dbReference type="InterPro" id="IPR050745">
    <property type="entry name" value="Multifunctional_regulatory"/>
</dbReference>
<keyword evidence="4" id="KW-1185">Reference proteome</keyword>
<organism evidence="3 4">
    <name type="scientific">Trichogramma kaykai</name>
    <dbReference type="NCBI Taxonomy" id="54128"/>
    <lineage>
        <taxon>Eukaryota</taxon>
        <taxon>Metazoa</taxon>
        <taxon>Ecdysozoa</taxon>
        <taxon>Arthropoda</taxon>
        <taxon>Hexapoda</taxon>
        <taxon>Insecta</taxon>
        <taxon>Pterygota</taxon>
        <taxon>Neoptera</taxon>
        <taxon>Endopterygota</taxon>
        <taxon>Hymenoptera</taxon>
        <taxon>Apocrita</taxon>
        <taxon>Proctotrupomorpha</taxon>
        <taxon>Chalcidoidea</taxon>
        <taxon>Trichogrammatidae</taxon>
        <taxon>Trichogramma</taxon>
    </lineage>
</organism>
<proteinExistence type="predicted"/>